<evidence type="ECO:0000313" key="2">
    <source>
        <dbReference type="Proteomes" id="UP000499080"/>
    </source>
</evidence>
<gene>
    <name evidence="1" type="ORF">AVEN_191839_1</name>
</gene>
<evidence type="ECO:0000313" key="1">
    <source>
        <dbReference type="EMBL" id="GBM34684.1"/>
    </source>
</evidence>
<keyword evidence="2" id="KW-1185">Reference proteome</keyword>
<dbReference type="Proteomes" id="UP000499080">
    <property type="component" value="Unassembled WGS sequence"/>
</dbReference>
<proteinExistence type="predicted"/>
<protein>
    <submittedName>
        <fullName evidence="1">Uncharacterized protein</fullName>
    </submittedName>
</protein>
<dbReference type="AlphaFoldDB" id="A0A4Y2F3N7"/>
<dbReference type="OrthoDB" id="6156427at2759"/>
<reference evidence="1 2" key="1">
    <citation type="journal article" date="2019" name="Sci. Rep.">
        <title>Orb-weaving spider Araneus ventricosus genome elucidates the spidroin gene catalogue.</title>
        <authorList>
            <person name="Kono N."/>
            <person name="Nakamura H."/>
            <person name="Ohtoshi R."/>
            <person name="Moran D.A.P."/>
            <person name="Shinohara A."/>
            <person name="Yoshida Y."/>
            <person name="Fujiwara M."/>
            <person name="Mori M."/>
            <person name="Tomita M."/>
            <person name="Arakawa K."/>
        </authorList>
    </citation>
    <scope>NUCLEOTIDE SEQUENCE [LARGE SCALE GENOMIC DNA]</scope>
</reference>
<comment type="caution">
    <text evidence="1">The sequence shown here is derived from an EMBL/GenBank/DDBJ whole genome shotgun (WGS) entry which is preliminary data.</text>
</comment>
<name>A0A4Y2F3N7_ARAVE</name>
<sequence length="154" mass="17511">MSQEKFSSNDKNKQMLINMVCVKFQKEGFTVKQAQEDDDYLIIKSALEIGKRSQCVVIVGEYIDLFVIMTASTNSINIFFLNPGRASLPLTTAAACEHSLRSYLYVQLWGGFSKSSLDWDWKEIKHRLFPVTTHKEPAPPAHLSMISLQVPKRV</sequence>
<dbReference type="EMBL" id="BGPR01000767">
    <property type="protein sequence ID" value="GBM34684.1"/>
    <property type="molecule type" value="Genomic_DNA"/>
</dbReference>
<organism evidence="1 2">
    <name type="scientific">Araneus ventricosus</name>
    <name type="common">Orbweaver spider</name>
    <name type="synonym">Epeira ventricosa</name>
    <dbReference type="NCBI Taxonomy" id="182803"/>
    <lineage>
        <taxon>Eukaryota</taxon>
        <taxon>Metazoa</taxon>
        <taxon>Ecdysozoa</taxon>
        <taxon>Arthropoda</taxon>
        <taxon>Chelicerata</taxon>
        <taxon>Arachnida</taxon>
        <taxon>Araneae</taxon>
        <taxon>Araneomorphae</taxon>
        <taxon>Entelegynae</taxon>
        <taxon>Araneoidea</taxon>
        <taxon>Araneidae</taxon>
        <taxon>Araneus</taxon>
    </lineage>
</organism>
<accession>A0A4Y2F3N7</accession>